<accession>A0A699W591</accession>
<evidence type="ECO:0000313" key="2">
    <source>
        <dbReference type="EMBL" id="GFD40846.1"/>
    </source>
</evidence>
<proteinExistence type="predicted"/>
<evidence type="ECO:0000256" key="1">
    <source>
        <dbReference type="SAM" id="MobiDB-lite"/>
    </source>
</evidence>
<gene>
    <name evidence="2" type="ORF">Tci_912815</name>
</gene>
<evidence type="ECO:0008006" key="3">
    <source>
        <dbReference type="Google" id="ProtNLM"/>
    </source>
</evidence>
<feature type="compositionally biased region" description="Basic and acidic residues" evidence="1">
    <location>
        <begin position="1"/>
        <end position="10"/>
    </location>
</feature>
<protein>
    <recommendedName>
        <fullName evidence="3">Reverse transcriptase domain-containing protein</fullName>
    </recommendedName>
</protein>
<reference evidence="2" key="1">
    <citation type="journal article" date="2019" name="Sci. Rep.">
        <title>Draft genome of Tanacetum cinerariifolium, the natural source of mosquito coil.</title>
        <authorList>
            <person name="Yamashiro T."/>
            <person name="Shiraishi A."/>
            <person name="Satake H."/>
            <person name="Nakayama K."/>
        </authorList>
    </citation>
    <scope>NUCLEOTIDE SEQUENCE</scope>
</reference>
<feature type="compositionally biased region" description="Low complexity" evidence="1">
    <location>
        <begin position="18"/>
        <end position="31"/>
    </location>
</feature>
<organism evidence="2">
    <name type="scientific">Tanacetum cinerariifolium</name>
    <name type="common">Dalmatian daisy</name>
    <name type="synonym">Chrysanthemum cinerariifolium</name>
    <dbReference type="NCBI Taxonomy" id="118510"/>
    <lineage>
        <taxon>Eukaryota</taxon>
        <taxon>Viridiplantae</taxon>
        <taxon>Streptophyta</taxon>
        <taxon>Embryophyta</taxon>
        <taxon>Tracheophyta</taxon>
        <taxon>Spermatophyta</taxon>
        <taxon>Magnoliopsida</taxon>
        <taxon>eudicotyledons</taxon>
        <taxon>Gunneridae</taxon>
        <taxon>Pentapetalae</taxon>
        <taxon>asterids</taxon>
        <taxon>campanulids</taxon>
        <taxon>Asterales</taxon>
        <taxon>Asteraceae</taxon>
        <taxon>Asteroideae</taxon>
        <taxon>Anthemideae</taxon>
        <taxon>Anthemidinae</taxon>
        <taxon>Tanacetum</taxon>
    </lineage>
</organism>
<comment type="caution">
    <text evidence="2">The sequence shown here is derived from an EMBL/GenBank/DDBJ whole genome shotgun (WGS) entry which is preliminary data.</text>
</comment>
<dbReference type="EMBL" id="BKCJ011540819">
    <property type="protein sequence ID" value="GFD40846.1"/>
    <property type="molecule type" value="Genomic_DNA"/>
</dbReference>
<feature type="non-terminal residue" evidence="2">
    <location>
        <position position="1"/>
    </location>
</feature>
<feature type="compositionally biased region" description="Basic and acidic residues" evidence="1">
    <location>
        <begin position="65"/>
        <end position="84"/>
    </location>
</feature>
<name>A0A699W591_TANCI</name>
<sequence length="84" mass="9212">WIGVLDKEHSNSSGSTAQVQPPVVPISIPESDVPRTQPKPSIPYPSRDGDMPCPSRSRSNHKSHALIDLEKTFTSRTNPHSDDP</sequence>
<feature type="region of interest" description="Disordered" evidence="1">
    <location>
        <begin position="1"/>
        <end position="84"/>
    </location>
</feature>
<dbReference type="AlphaFoldDB" id="A0A699W591"/>